<dbReference type="InterPro" id="IPR050194">
    <property type="entry name" value="Glycosyltransferase_grp1"/>
</dbReference>
<evidence type="ECO:0000259" key="1">
    <source>
        <dbReference type="Pfam" id="PF00534"/>
    </source>
</evidence>
<evidence type="ECO:0000313" key="3">
    <source>
        <dbReference type="Proteomes" id="UP000092164"/>
    </source>
</evidence>
<dbReference type="KEGG" id="mart:BTR34_12160"/>
<sequence>MKKRILILHPALAPYRVDLFNNLAKKFTAIFYFYYPDQAYHSFESGYLQSKCSFEINYIKSGFTLKKRFFAFGIWKILKKEKPEIVLCCEFNQVTILTLIYYYLSAKKFRMYTFCDDSMEIAKKRKGFRLLLRRFIAKRIDGVIFPSSIVGDWYNNNVSSKIKAFELPIIHDDFNFRNQLNKSIIESNRLIEKFKLNGVKIILFVGRLAEVKNVSMLLKSCGRIKSKDWKLVVIGEGPLELELKNEGNMLNVSKNILFLGQRQGIGLYAWFNISQIFVLPSIYEPFGAVVNEALLGGCKVLCSKVAGASTLINEKNGILFDPTNAKEFEEKLDQLLKSIDGNPHTIHSIRESTMPFSFQDKIDILIPVL</sequence>
<dbReference type="GO" id="GO:0016757">
    <property type="term" value="F:glycosyltransferase activity"/>
    <property type="evidence" value="ECO:0007669"/>
    <property type="project" value="InterPro"/>
</dbReference>
<proteinExistence type="predicted"/>
<reference evidence="3" key="1">
    <citation type="submission" date="2016-06" db="EMBL/GenBank/DDBJ databases">
        <authorList>
            <person name="Zhan P."/>
        </authorList>
    </citation>
    <scope>NUCLEOTIDE SEQUENCE [LARGE SCALE GENOMIC DNA]</scope>
    <source>
        <strain evidence="3">T28</strain>
    </source>
</reference>
<comment type="caution">
    <text evidence="2">The sequence shown here is derived from an EMBL/GenBank/DDBJ whole genome shotgun (WGS) entry which is preliminary data.</text>
</comment>
<evidence type="ECO:0000313" key="2">
    <source>
        <dbReference type="EMBL" id="OBR40579.1"/>
    </source>
</evidence>
<organism evidence="2 3">
    <name type="scientific">Maribacter hydrothermalis</name>
    <dbReference type="NCBI Taxonomy" id="1836467"/>
    <lineage>
        <taxon>Bacteria</taxon>
        <taxon>Pseudomonadati</taxon>
        <taxon>Bacteroidota</taxon>
        <taxon>Flavobacteriia</taxon>
        <taxon>Flavobacteriales</taxon>
        <taxon>Flavobacteriaceae</taxon>
        <taxon>Maribacter</taxon>
    </lineage>
</organism>
<dbReference type="Proteomes" id="UP000092164">
    <property type="component" value="Unassembled WGS sequence"/>
</dbReference>
<dbReference type="EMBL" id="LZFP01000007">
    <property type="protein sequence ID" value="OBR40579.1"/>
    <property type="molecule type" value="Genomic_DNA"/>
</dbReference>
<name>A0A1B7ZCF2_9FLAO</name>
<dbReference type="RefSeq" id="WP_068483828.1">
    <property type="nucleotide sequence ID" value="NZ_CP018760.1"/>
</dbReference>
<dbReference type="SUPFAM" id="SSF53756">
    <property type="entry name" value="UDP-Glycosyltransferase/glycogen phosphorylase"/>
    <property type="match status" value="1"/>
</dbReference>
<dbReference type="PANTHER" id="PTHR45947:SF3">
    <property type="entry name" value="SULFOQUINOVOSYL TRANSFERASE SQD2"/>
    <property type="match status" value="1"/>
</dbReference>
<dbReference type="OrthoDB" id="7560678at2"/>
<dbReference type="AlphaFoldDB" id="A0A1B7ZCF2"/>
<keyword evidence="3" id="KW-1185">Reference proteome</keyword>
<accession>A0A1B7ZCF2</accession>
<protein>
    <recommendedName>
        <fullName evidence="1">Glycosyl transferase family 1 domain-containing protein</fullName>
    </recommendedName>
</protein>
<feature type="domain" description="Glycosyl transferase family 1" evidence="1">
    <location>
        <begin position="196"/>
        <end position="338"/>
    </location>
</feature>
<gene>
    <name evidence="2" type="ORF">A9200_15820</name>
</gene>
<dbReference type="PANTHER" id="PTHR45947">
    <property type="entry name" value="SULFOQUINOVOSYL TRANSFERASE SQD2"/>
    <property type="match status" value="1"/>
</dbReference>
<dbReference type="STRING" id="1836467.BTR34_12160"/>
<dbReference type="Gene3D" id="3.40.50.2000">
    <property type="entry name" value="Glycogen Phosphorylase B"/>
    <property type="match status" value="2"/>
</dbReference>
<dbReference type="InterPro" id="IPR001296">
    <property type="entry name" value="Glyco_trans_1"/>
</dbReference>
<dbReference type="Pfam" id="PF00534">
    <property type="entry name" value="Glycos_transf_1"/>
    <property type="match status" value="1"/>
</dbReference>